<evidence type="ECO:0000313" key="2">
    <source>
        <dbReference type="Proteomes" id="UP001177021"/>
    </source>
</evidence>
<sequence>MWAAQYIENTKLNPQNLHKKIADKIVELKGHFADDVLALTGTKESLEGFTSLEEKLSWMLFVDGCSLLHILEHADLRKPEPMHIKVDQLVLVMMDTLLLENQLPYHVLKLLWKNDNEVELIYIMKKFLKFYHWDTADNKRIWRSRIQFYALKIGTQQTIQNKFVSESPVHLLDLQRKIFFTKSSSKTKDNEANKTDQVREPVTYRNIQDLKAAGIKLESSATRRPTDIDFFDGWFAAKLTLSEMVADESTIATFLNLTAYEMCPDFENDYGVCSFVGFIDSLIDCPEDVRELRSKGILHHCLSSDEEVANIFNLIGKDLVDNTEIYLKVRYKIHNHCCNKYKTLIGLGINTYFNNPWACIAFLAAFIALTLTFVQTWFTIYPANK</sequence>
<gene>
    <name evidence="1" type="ORF">MILVUS5_LOCUS36819</name>
</gene>
<proteinExistence type="predicted"/>
<dbReference type="EMBL" id="CASHSV030000716">
    <property type="protein sequence ID" value="CAJ2673326.1"/>
    <property type="molecule type" value="Genomic_DNA"/>
</dbReference>
<keyword evidence="2" id="KW-1185">Reference proteome</keyword>
<evidence type="ECO:0000313" key="1">
    <source>
        <dbReference type="EMBL" id="CAJ2673326.1"/>
    </source>
</evidence>
<reference evidence="1" key="1">
    <citation type="submission" date="2023-10" db="EMBL/GenBank/DDBJ databases">
        <authorList>
            <person name="Rodriguez Cubillos JULIANA M."/>
            <person name="De Vega J."/>
        </authorList>
    </citation>
    <scope>NUCLEOTIDE SEQUENCE</scope>
</reference>
<dbReference type="Proteomes" id="UP001177021">
    <property type="component" value="Unassembled WGS sequence"/>
</dbReference>
<accession>A0ACB0LUX7</accession>
<protein>
    <submittedName>
        <fullName evidence="1">Uncharacterized protein</fullName>
    </submittedName>
</protein>
<organism evidence="1 2">
    <name type="scientific">Trifolium pratense</name>
    <name type="common">Red clover</name>
    <dbReference type="NCBI Taxonomy" id="57577"/>
    <lineage>
        <taxon>Eukaryota</taxon>
        <taxon>Viridiplantae</taxon>
        <taxon>Streptophyta</taxon>
        <taxon>Embryophyta</taxon>
        <taxon>Tracheophyta</taxon>
        <taxon>Spermatophyta</taxon>
        <taxon>Magnoliopsida</taxon>
        <taxon>eudicotyledons</taxon>
        <taxon>Gunneridae</taxon>
        <taxon>Pentapetalae</taxon>
        <taxon>rosids</taxon>
        <taxon>fabids</taxon>
        <taxon>Fabales</taxon>
        <taxon>Fabaceae</taxon>
        <taxon>Papilionoideae</taxon>
        <taxon>50 kb inversion clade</taxon>
        <taxon>NPAAA clade</taxon>
        <taxon>Hologalegina</taxon>
        <taxon>IRL clade</taxon>
        <taxon>Trifolieae</taxon>
        <taxon>Trifolium</taxon>
    </lineage>
</organism>
<comment type="caution">
    <text evidence="1">The sequence shown here is derived from an EMBL/GenBank/DDBJ whole genome shotgun (WGS) entry which is preliminary data.</text>
</comment>
<name>A0ACB0LUX7_TRIPR</name>